<accession>A0A9P7U3E8</accession>
<protein>
    <submittedName>
        <fullName evidence="2">Uncharacterized protein</fullName>
    </submittedName>
</protein>
<dbReference type="Proteomes" id="UP000699042">
    <property type="component" value="Unassembled WGS sequence"/>
</dbReference>
<comment type="caution">
    <text evidence="2">The sequence shown here is derived from an EMBL/GenBank/DDBJ whole genome shotgun (WGS) entry which is preliminary data.</text>
</comment>
<name>A0A9P7U3E8_9PEZI</name>
<evidence type="ECO:0000313" key="3">
    <source>
        <dbReference type="Proteomes" id="UP000699042"/>
    </source>
</evidence>
<organism evidence="2 3">
    <name type="scientific">Colletotrichum scovillei</name>
    <dbReference type="NCBI Taxonomy" id="1209932"/>
    <lineage>
        <taxon>Eukaryota</taxon>
        <taxon>Fungi</taxon>
        <taxon>Dikarya</taxon>
        <taxon>Ascomycota</taxon>
        <taxon>Pezizomycotina</taxon>
        <taxon>Sordariomycetes</taxon>
        <taxon>Hypocreomycetidae</taxon>
        <taxon>Glomerellales</taxon>
        <taxon>Glomerellaceae</taxon>
        <taxon>Colletotrichum</taxon>
        <taxon>Colletotrichum acutatum species complex</taxon>
    </lineage>
</organism>
<proteinExistence type="predicted"/>
<sequence length="65" mass="7724">MTDNEKLVLVYGQYQARVMKLVAQQDEICRQKMPYTRHTQVNDFVSGPIKSQRRRDQPTKINTRN</sequence>
<dbReference type="AlphaFoldDB" id="A0A9P7U3E8"/>
<gene>
    <name evidence="2" type="ORF">JMJ77_013613</name>
</gene>
<dbReference type="EMBL" id="JAESDN010000021">
    <property type="protein sequence ID" value="KAG7040616.1"/>
    <property type="molecule type" value="Genomic_DNA"/>
</dbReference>
<reference evidence="2" key="1">
    <citation type="submission" date="2021-05" db="EMBL/GenBank/DDBJ databases">
        <title>Comparative genomics of three Colletotrichum scovillei strains and genetic complementation revealed genes involved fungal growth and virulence on chili pepper.</title>
        <authorList>
            <person name="Hsieh D.-K."/>
            <person name="Chuang S.-C."/>
            <person name="Chen C.-Y."/>
            <person name="Chao Y.-T."/>
            <person name="Lu M.-Y.J."/>
            <person name="Lee M.-H."/>
            <person name="Shih M.-C."/>
        </authorList>
    </citation>
    <scope>NUCLEOTIDE SEQUENCE</scope>
    <source>
        <strain evidence="2">Coll-153</strain>
    </source>
</reference>
<keyword evidence="3" id="KW-1185">Reference proteome</keyword>
<evidence type="ECO:0000313" key="2">
    <source>
        <dbReference type="EMBL" id="KAG7040616.1"/>
    </source>
</evidence>
<evidence type="ECO:0000256" key="1">
    <source>
        <dbReference type="SAM" id="MobiDB-lite"/>
    </source>
</evidence>
<feature type="region of interest" description="Disordered" evidence="1">
    <location>
        <begin position="39"/>
        <end position="65"/>
    </location>
</feature>